<dbReference type="Pfam" id="PF04452">
    <property type="entry name" value="Methyltrans_RNA"/>
    <property type="match status" value="1"/>
</dbReference>
<comment type="caution">
    <text evidence="13">The sequence shown here is derived from an EMBL/GenBank/DDBJ whole genome shotgun (WGS) entry which is preliminary data.</text>
</comment>
<evidence type="ECO:0000256" key="9">
    <source>
        <dbReference type="ARBA" id="ARBA00047944"/>
    </source>
</evidence>
<dbReference type="EC" id="2.1.1.193" evidence="10"/>
<dbReference type="Gene3D" id="3.40.1280.10">
    <property type="match status" value="1"/>
</dbReference>
<dbReference type="Pfam" id="PF20260">
    <property type="entry name" value="PUA_4"/>
    <property type="match status" value="1"/>
</dbReference>
<keyword evidence="6 10" id="KW-0808">Transferase</keyword>
<dbReference type="EMBL" id="BEHT01000038">
    <property type="protein sequence ID" value="GBC99812.1"/>
    <property type="molecule type" value="Genomic_DNA"/>
</dbReference>
<evidence type="ECO:0000256" key="5">
    <source>
        <dbReference type="ARBA" id="ARBA00022603"/>
    </source>
</evidence>
<keyword evidence="5 10" id="KW-0489">Methyltransferase</keyword>
<accession>A0A2H5XF59</accession>
<dbReference type="PIRSF" id="PIRSF015601">
    <property type="entry name" value="MTase_slr0722"/>
    <property type="match status" value="1"/>
</dbReference>
<keyword evidence="7 10" id="KW-0949">S-adenosyl-L-methionine</keyword>
<evidence type="ECO:0000313" key="13">
    <source>
        <dbReference type="EMBL" id="GBC99812.1"/>
    </source>
</evidence>
<dbReference type="InterPro" id="IPR046886">
    <property type="entry name" value="RsmE_MTase_dom"/>
</dbReference>
<dbReference type="GO" id="GO:0005737">
    <property type="term" value="C:cytoplasm"/>
    <property type="evidence" value="ECO:0007669"/>
    <property type="project" value="UniProtKB-SubCell"/>
</dbReference>
<feature type="domain" description="Ribosomal RNA small subunit methyltransferase E PUA-like" evidence="12">
    <location>
        <begin position="17"/>
        <end position="63"/>
    </location>
</feature>
<evidence type="ECO:0000256" key="2">
    <source>
        <dbReference type="ARBA" id="ARBA00005528"/>
    </source>
</evidence>
<evidence type="ECO:0000256" key="3">
    <source>
        <dbReference type="ARBA" id="ARBA00022490"/>
    </source>
</evidence>
<evidence type="ECO:0000259" key="12">
    <source>
        <dbReference type="Pfam" id="PF20260"/>
    </source>
</evidence>
<evidence type="ECO:0000256" key="4">
    <source>
        <dbReference type="ARBA" id="ARBA00022552"/>
    </source>
</evidence>
<dbReference type="Proteomes" id="UP000236173">
    <property type="component" value="Unassembled WGS sequence"/>
</dbReference>
<keyword evidence="3 10" id="KW-0963">Cytoplasm</keyword>
<evidence type="ECO:0000256" key="1">
    <source>
        <dbReference type="ARBA" id="ARBA00004496"/>
    </source>
</evidence>
<dbReference type="NCBIfam" id="TIGR00046">
    <property type="entry name" value="RsmE family RNA methyltransferase"/>
    <property type="match status" value="1"/>
</dbReference>
<dbReference type="SUPFAM" id="SSF88697">
    <property type="entry name" value="PUA domain-like"/>
    <property type="match status" value="1"/>
</dbReference>
<dbReference type="PANTHER" id="PTHR30027:SF3">
    <property type="entry name" value="16S RRNA (URACIL(1498)-N(3))-METHYLTRANSFERASE"/>
    <property type="match status" value="1"/>
</dbReference>
<evidence type="ECO:0000313" key="14">
    <source>
        <dbReference type="Proteomes" id="UP000236173"/>
    </source>
</evidence>
<comment type="function">
    <text evidence="8 10">Specifically methylates the N3 position of the uracil ring of uridine 1498 (m3U1498) in 16S rRNA. Acts on the fully assembled 30S ribosomal subunit.</text>
</comment>
<organism evidence="13 14">
    <name type="scientific">Candidatus Fervidibacter japonicus</name>
    <dbReference type="NCBI Taxonomy" id="2035412"/>
    <lineage>
        <taxon>Bacteria</taxon>
        <taxon>Candidatus Fervidibacterota</taxon>
        <taxon>Candidatus Fervidibacter</taxon>
    </lineage>
</organism>
<dbReference type="InterPro" id="IPR015947">
    <property type="entry name" value="PUA-like_sf"/>
</dbReference>
<dbReference type="SUPFAM" id="SSF75217">
    <property type="entry name" value="alpha/beta knot"/>
    <property type="match status" value="1"/>
</dbReference>
<evidence type="ECO:0000256" key="8">
    <source>
        <dbReference type="ARBA" id="ARBA00025699"/>
    </source>
</evidence>
<feature type="domain" description="Ribosomal RNA small subunit methyltransferase E methyltransferase" evidence="11">
    <location>
        <begin position="72"/>
        <end position="236"/>
    </location>
</feature>
<dbReference type="InterPro" id="IPR029028">
    <property type="entry name" value="Alpha/beta_knot_MTases"/>
</dbReference>
<name>A0A2H5XF59_9BACT</name>
<dbReference type="GO" id="GO:0070475">
    <property type="term" value="P:rRNA base methylation"/>
    <property type="evidence" value="ECO:0007669"/>
    <property type="project" value="TreeGrafter"/>
</dbReference>
<evidence type="ECO:0000256" key="10">
    <source>
        <dbReference type="PIRNR" id="PIRNR015601"/>
    </source>
</evidence>
<protein>
    <recommendedName>
        <fullName evidence="10">Ribosomal RNA small subunit methyltransferase E</fullName>
        <ecNumber evidence="10">2.1.1.193</ecNumber>
    </recommendedName>
</protein>
<dbReference type="CDD" id="cd18084">
    <property type="entry name" value="RsmE-like"/>
    <property type="match status" value="1"/>
</dbReference>
<comment type="similarity">
    <text evidence="2 10">Belongs to the RNA methyltransferase RsmE family.</text>
</comment>
<dbReference type="InterPro" id="IPR029026">
    <property type="entry name" value="tRNA_m1G_MTases_N"/>
</dbReference>
<evidence type="ECO:0000256" key="7">
    <source>
        <dbReference type="ARBA" id="ARBA00022691"/>
    </source>
</evidence>
<dbReference type="GO" id="GO:0070042">
    <property type="term" value="F:rRNA (uridine-N3-)-methyltransferase activity"/>
    <property type="evidence" value="ECO:0007669"/>
    <property type="project" value="TreeGrafter"/>
</dbReference>
<dbReference type="InterPro" id="IPR046887">
    <property type="entry name" value="RsmE_PUA-like"/>
</dbReference>
<keyword evidence="4 10" id="KW-0698">rRNA processing</keyword>
<comment type="subcellular location">
    <subcellularLocation>
        <location evidence="1 10">Cytoplasm</location>
    </subcellularLocation>
</comment>
<dbReference type="AlphaFoldDB" id="A0A2H5XF59"/>
<proteinExistence type="inferred from homology"/>
<sequence>MRRVFVPFPLTPPTVRLTGQLAHRLLRVLRLGVGDAAILFDPRGTAWKAVVTVTERDAVQLHLCEPLENDREVPISVHLFQAIAKGERMDLVVQKATELGVARIVPMVTRRTVVQLSADRAETKRHRWQRVAQAAAEQCGAQRIPTVDAPVSFQRAVLDAAQADVWLLFYEGAEEPLKAVLAEHAHASRIAVMVGPEGGFDPDEVMSAQERGARIVSLGKRILRAETAAIVAVALVLYELGALEPSPPRVGACHDKDSAATAR</sequence>
<dbReference type="NCBIfam" id="NF008692">
    <property type="entry name" value="PRK11713.1-5"/>
    <property type="match status" value="1"/>
</dbReference>
<dbReference type="InterPro" id="IPR006700">
    <property type="entry name" value="RsmE"/>
</dbReference>
<comment type="catalytic activity">
    <reaction evidence="9 10">
        <text>uridine(1498) in 16S rRNA + S-adenosyl-L-methionine = N(3)-methyluridine(1498) in 16S rRNA + S-adenosyl-L-homocysteine + H(+)</text>
        <dbReference type="Rhea" id="RHEA:42920"/>
        <dbReference type="Rhea" id="RHEA-COMP:10283"/>
        <dbReference type="Rhea" id="RHEA-COMP:10284"/>
        <dbReference type="ChEBI" id="CHEBI:15378"/>
        <dbReference type="ChEBI" id="CHEBI:57856"/>
        <dbReference type="ChEBI" id="CHEBI:59789"/>
        <dbReference type="ChEBI" id="CHEBI:65315"/>
        <dbReference type="ChEBI" id="CHEBI:74502"/>
        <dbReference type="EC" id="2.1.1.193"/>
    </reaction>
</comment>
<evidence type="ECO:0000256" key="6">
    <source>
        <dbReference type="ARBA" id="ARBA00022679"/>
    </source>
</evidence>
<evidence type="ECO:0000259" key="11">
    <source>
        <dbReference type="Pfam" id="PF04452"/>
    </source>
</evidence>
<reference evidence="14" key="1">
    <citation type="submission" date="2017-09" db="EMBL/GenBank/DDBJ databases">
        <title>Metaegenomics of thermophilic ammonia-oxidizing enrichment culture.</title>
        <authorList>
            <person name="Kato S."/>
            <person name="Suzuki K."/>
        </authorList>
    </citation>
    <scope>NUCLEOTIDE SEQUENCE [LARGE SCALE GENOMIC DNA]</scope>
</reference>
<dbReference type="PANTHER" id="PTHR30027">
    <property type="entry name" value="RIBOSOMAL RNA SMALL SUBUNIT METHYLTRANSFERASE E"/>
    <property type="match status" value="1"/>
</dbReference>
<gene>
    <name evidence="13" type="primary">rsmE</name>
    <name evidence="13" type="ORF">HRbin17_02343</name>
</gene>